<proteinExistence type="predicted"/>
<sequence>MAGGHVHQNTAGLHRLGVGLHLLLLMLVNVQHACVTKSTERDKPRCLVRSVAESIAPVHGQHRTELLMGEGFALRDVFHLADEDLGSRRNREPCKFGDGGRTLPDNCRVDRLALGVDDRRAKQIGFSIRKEVCSPGEKFCLHGVIDILVADDCLLTGTHNPVVEGLGHEDGTDCHLDVCTLVHQGGGIARSHPNGRNAG</sequence>
<dbReference type="EMBL" id="VSSQ01051700">
    <property type="protein sequence ID" value="MPN05794.1"/>
    <property type="molecule type" value="Genomic_DNA"/>
</dbReference>
<gene>
    <name evidence="1" type="ORF">SDC9_153047</name>
</gene>
<organism evidence="1">
    <name type="scientific">bioreactor metagenome</name>
    <dbReference type="NCBI Taxonomy" id="1076179"/>
    <lineage>
        <taxon>unclassified sequences</taxon>
        <taxon>metagenomes</taxon>
        <taxon>ecological metagenomes</taxon>
    </lineage>
</organism>
<comment type="caution">
    <text evidence="1">The sequence shown here is derived from an EMBL/GenBank/DDBJ whole genome shotgun (WGS) entry which is preliminary data.</text>
</comment>
<name>A0A645EZH6_9ZZZZ</name>
<dbReference type="AlphaFoldDB" id="A0A645EZH6"/>
<accession>A0A645EZH6</accession>
<reference evidence="1" key="1">
    <citation type="submission" date="2019-08" db="EMBL/GenBank/DDBJ databases">
        <authorList>
            <person name="Kucharzyk K."/>
            <person name="Murdoch R.W."/>
            <person name="Higgins S."/>
            <person name="Loffler F."/>
        </authorList>
    </citation>
    <scope>NUCLEOTIDE SEQUENCE</scope>
</reference>
<evidence type="ECO:0000313" key="1">
    <source>
        <dbReference type="EMBL" id="MPN05794.1"/>
    </source>
</evidence>
<protein>
    <submittedName>
        <fullName evidence="1">Uncharacterized protein</fullName>
    </submittedName>
</protein>